<comment type="caution">
    <text evidence="1">The sequence shown here is derived from an EMBL/GenBank/DDBJ whole genome shotgun (WGS) entry which is preliminary data.</text>
</comment>
<proteinExistence type="predicted"/>
<keyword evidence="1" id="KW-0808">Transferase</keyword>
<evidence type="ECO:0000313" key="2">
    <source>
        <dbReference type="Proteomes" id="UP000035722"/>
    </source>
</evidence>
<keyword evidence="2" id="KW-1185">Reference proteome</keyword>
<reference evidence="2" key="1">
    <citation type="journal article" date="2014" name="Genome Announc.">
        <title>Genome Sequence of Arthrobacter siccitolerans 4J27, a Xeroprotectant-Producing Desiccation-Tolerant Microorganism.</title>
        <authorList>
            <person name="Manzanera M."/>
            <person name="Santa-Cruz-Calvo L."/>
            <person name="Vilchez J.I."/>
            <person name="Garcia-Fontana C."/>
            <person name="Silva-Castro G.A."/>
            <person name="Calvo C."/>
            <person name="Gonzalez-Lopez J."/>
        </authorList>
    </citation>
    <scope>NUCLEOTIDE SEQUENCE [LARGE SCALE GENOMIC DNA]</scope>
    <source>
        <strain evidence="2">4J27</strain>
    </source>
</reference>
<dbReference type="EMBL" id="CAQI01000028">
    <property type="protein sequence ID" value="CCQ44652.1"/>
    <property type="molecule type" value="Genomic_DNA"/>
</dbReference>
<dbReference type="STRING" id="861266.ARTSIC4J27_579"/>
<protein>
    <submittedName>
        <fullName evidence="1">Putative deoxynucleotide monophosphate kinase</fullName>
    </submittedName>
</protein>
<organism evidence="1 2">
    <name type="scientific">Pseudarthrobacter siccitolerans</name>
    <dbReference type="NCBI Taxonomy" id="861266"/>
    <lineage>
        <taxon>Bacteria</taxon>
        <taxon>Bacillati</taxon>
        <taxon>Actinomycetota</taxon>
        <taxon>Actinomycetes</taxon>
        <taxon>Micrococcales</taxon>
        <taxon>Micrococcaceae</taxon>
        <taxon>Pseudarthrobacter</taxon>
    </lineage>
</organism>
<dbReference type="GO" id="GO:0016301">
    <property type="term" value="F:kinase activity"/>
    <property type="evidence" value="ECO:0007669"/>
    <property type="project" value="UniProtKB-KW"/>
</dbReference>
<dbReference type="Pfam" id="PF21448">
    <property type="entry name" value="DNMK"/>
    <property type="match status" value="1"/>
</dbReference>
<sequence>MQTAPIVGLIGKKRSGKDTFAGGLIDAHGFTRVAFADPVRQAALDLDPYVGRPALPGQLAPQREVRLSDVIDSIGWESAKDYVPEVRRILENFGTNSIRKLDPDFWVRMAVEKIQATEGPVVVTDVRFPNEADKIRELGGHVVRIVRPGFESAPGAHVCETSLDEYVADLTFVNDSTIEELRDSAIDLGDILLRFAQ</sequence>
<keyword evidence="1" id="KW-0418">Kinase</keyword>
<dbReference type="InterPro" id="IPR027417">
    <property type="entry name" value="P-loop_NTPase"/>
</dbReference>
<dbReference type="RefSeq" id="WP_050053700.1">
    <property type="nucleotide sequence ID" value="NZ_CAQI01000028.1"/>
</dbReference>
<dbReference type="SUPFAM" id="SSF52540">
    <property type="entry name" value="P-loop containing nucleoside triphosphate hydrolases"/>
    <property type="match status" value="1"/>
</dbReference>
<dbReference type="InterPro" id="IPR048444">
    <property type="entry name" value="DNMK"/>
</dbReference>
<dbReference type="Gene3D" id="3.40.50.300">
    <property type="entry name" value="P-loop containing nucleotide triphosphate hydrolases"/>
    <property type="match status" value="1"/>
</dbReference>
<dbReference type="OrthoDB" id="877829at2"/>
<name>A0A024GYE2_9MICC</name>
<dbReference type="Proteomes" id="UP000035722">
    <property type="component" value="Unassembled WGS sequence"/>
</dbReference>
<evidence type="ECO:0000313" key="1">
    <source>
        <dbReference type="EMBL" id="CCQ44652.1"/>
    </source>
</evidence>
<dbReference type="AlphaFoldDB" id="A0A024GYE2"/>
<gene>
    <name evidence="1" type="ORF">ARTSIC4J27_579</name>
</gene>
<accession>A0A024GYE2</accession>